<dbReference type="OrthoDB" id="2651007at2"/>
<evidence type="ECO:0000313" key="3">
    <source>
        <dbReference type="EMBL" id="KPL60952.1"/>
    </source>
</evidence>
<reference evidence="3 4" key="1">
    <citation type="submission" date="2015-08" db="EMBL/GenBank/DDBJ databases">
        <title>Draft Genome Sequence of Bacillus vietnamensis UCD-SED5.</title>
        <authorList>
            <person name="Lee R.D."/>
            <person name="Jospin G."/>
            <person name="Lang J.M."/>
            <person name="Coil D.A."/>
            <person name="Eisen J.A."/>
        </authorList>
    </citation>
    <scope>NUCLEOTIDE SEQUENCE [LARGE SCALE GENOMIC DNA]</scope>
    <source>
        <strain evidence="3 4">UCD-SED5</strain>
    </source>
</reference>
<proteinExistence type="predicted"/>
<dbReference type="InterPro" id="IPR036390">
    <property type="entry name" value="WH_DNA-bd_sf"/>
</dbReference>
<evidence type="ECO:0000256" key="1">
    <source>
        <dbReference type="ARBA" id="ARBA00023125"/>
    </source>
</evidence>
<dbReference type="SMART" id="SM00418">
    <property type="entry name" value="HTH_ARSR"/>
    <property type="match status" value="1"/>
</dbReference>
<organism evidence="3 4">
    <name type="scientific">Rossellomorea vietnamensis</name>
    <dbReference type="NCBI Taxonomy" id="218284"/>
    <lineage>
        <taxon>Bacteria</taxon>
        <taxon>Bacillati</taxon>
        <taxon>Bacillota</taxon>
        <taxon>Bacilli</taxon>
        <taxon>Bacillales</taxon>
        <taxon>Bacillaceae</taxon>
        <taxon>Rossellomorea</taxon>
    </lineage>
</organism>
<evidence type="ECO:0000313" key="4">
    <source>
        <dbReference type="Proteomes" id="UP000050398"/>
    </source>
</evidence>
<gene>
    <name evidence="3" type="ORF">AM506_04280</name>
</gene>
<dbReference type="GO" id="GO:0003700">
    <property type="term" value="F:DNA-binding transcription factor activity"/>
    <property type="evidence" value="ECO:0007669"/>
    <property type="project" value="InterPro"/>
</dbReference>
<name>A0A0P6WHN5_9BACI</name>
<evidence type="ECO:0000259" key="2">
    <source>
        <dbReference type="SMART" id="SM00418"/>
    </source>
</evidence>
<dbReference type="InterPro" id="IPR036388">
    <property type="entry name" value="WH-like_DNA-bd_sf"/>
</dbReference>
<dbReference type="InterPro" id="IPR011991">
    <property type="entry name" value="ArsR-like_HTH"/>
</dbReference>
<dbReference type="CDD" id="cd00090">
    <property type="entry name" value="HTH_ARSR"/>
    <property type="match status" value="1"/>
</dbReference>
<sequence length="149" mass="17312">MKNESSISISMEQQKLISNATRIKIIHLLKHEELTAMEVANRLEKSVGSVHYHIQLLYKGGILELVKEKKKGGILEKYYRSKATRFVLEEKDSETSSSLSTNLTLNQEEKQQFLLELEQLFVRWESQLSQDENRQEYKVSCSFEEVKGS</sequence>
<dbReference type="AlphaFoldDB" id="A0A0P6WHN5"/>
<dbReference type="SUPFAM" id="SSF46785">
    <property type="entry name" value="Winged helix' DNA-binding domain"/>
    <property type="match status" value="1"/>
</dbReference>
<dbReference type="PATRIC" id="fig|218284.4.peg.901"/>
<dbReference type="Gene3D" id="1.10.10.10">
    <property type="entry name" value="Winged helix-like DNA-binding domain superfamily/Winged helix DNA-binding domain"/>
    <property type="match status" value="1"/>
</dbReference>
<feature type="domain" description="HTH arsR-type" evidence="2">
    <location>
        <begin position="14"/>
        <end position="93"/>
    </location>
</feature>
<dbReference type="GO" id="GO:0003677">
    <property type="term" value="F:DNA binding"/>
    <property type="evidence" value="ECO:0007669"/>
    <property type="project" value="UniProtKB-KW"/>
</dbReference>
<dbReference type="Pfam" id="PF12840">
    <property type="entry name" value="HTH_20"/>
    <property type="match status" value="1"/>
</dbReference>
<keyword evidence="1" id="KW-0238">DNA-binding</keyword>
<accession>A0A0P6WHN5</accession>
<dbReference type="EMBL" id="LIXZ01000002">
    <property type="protein sequence ID" value="KPL60952.1"/>
    <property type="molecule type" value="Genomic_DNA"/>
</dbReference>
<protein>
    <submittedName>
        <fullName evidence="3">ArsR family transcriptional regulator</fullName>
    </submittedName>
</protein>
<dbReference type="RefSeq" id="WP_060671152.1">
    <property type="nucleotide sequence ID" value="NZ_LIXZ01000002.1"/>
</dbReference>
<comment type="caution">
    <text evidence="3">The sequence shown here is derived from an EMBL/GenBank/DDBJ whole genome shotgun (WGS) entry which is preliminary data.</text>
</comment>
<dbReference type="InterPro" id="IPR001845">
    <property type="entry name" value="HTH_ArsR_DNA-bd_dom"/>
</dbReference>
<dbReference type="Proteomes" id="UP000050398">
    <property type="component" value="Unassembled WGS sequence"/>
</dbReference>